<dbReference type="KEGG" id="rhl:LPU83_pLPU83c_0544"/>
<geneLocation type="plasmid" evidence="2 3">
    <name>pLPU83c</name>
</geneLocation>
<evidence type="ECO:0000313" key="2">
    <source>
        <dbReference type="EMBL" id="CDM61106.1"/>
    </source>
</evidence>
<name>W6S463_9HYPH</name>
<organism evidence="2 3">
    <name type="scientific">Rhizobium favelukesii</name>
    <dbReference type="NCBI Taxonomy" id="348824"/>
    <lineage>
        <taxon>Bacteria</taxon>
        <taxon>Pseudomonadati</taxon>
        <taxon>Pseudomonadota</taxon>
        <taxon>Alphaproteobacteria</taxon>
        <taxon>Hyphomicrobiales</taxon>
        <taxon>Rhizobiaceae</taxon>
        <taxon>Rhizobium/Agrobacterium group</taxon>
        <taxon>Rhizobium</taxon>
    </lineage>
</organism>
<accession>W6S463</accession>
<feature type="transmembrane region" description="Helical" evidence="1">
    <location>
        <begin position="16"/>
        <end position="35"/>
    </location>
</feature>
<proteinExistence type="predicted"/>
<keyword evidence="1" id="KW-0812">Transmembrane</keyword>
<reference evidence="2" key="1">
    <citation type="submission" date="2013-11" db="EMBL/GenBank/DDBJ databases">
        <title>Draft genome sequence of the broad-host-range Rhizobium sp. LPU83 strain, a member of the low-genetic diversity Oregon-like Rhizobium sp. group.</title>
        <authorList>
            <person name="Wibberg D."/>
            <person name="Puehler A."/>
            <person name="Schlueter A."/>
        </authorList>
    </citation>
    <scope>NUCLEOTIDE SEQUENCE [LARGE SCALE GENOMIC DNA]</scope>
    <source>
        <strain evidence="2">LPU83</strain>
        <plasmid evidence="2">pLPU83c</plasmid>
    </source>
</reference>
<keyword evidence="2" id="KW-0614">Plasmid</keyword>
<dbReference type="EMBL" id="HG916854">
    <property type="protein sequence ID" value="CDM61106.1"/>
    <property type="molecule type" value="Genomic_DNA"/>
</dbReference>
<sequence length="80" mass="8745">MAHTETLAENRASNRLLLGTALKSMATMVAAFTAWQQTVARRRAIADLTPDLLKDIGHSEAPRPTLNIKAGLITNLMSMR</sequence>
<dbReference type="Proteomes" id="UP000019443">
    <property type="component" value="Plasmid pLPU83c"/>
</dbReference>
<keyword evidence="1" id="KW-0472">Membrane</keyword>
<keyword evidence="3" id="KW-1185">Reference proteome</keyword>
<dbReference type="PATRIC" id="fig|348824.6.peg.5288"/>
<evidence type="ECO:0000313" key="3">
    <source>
        <dbReference type="Proteomes" id="UP000019443"/>
    </source>
</evidence>
<protein>
    <recommendedName>
        <fullName evidence="4">DUF1127 domain-containing protein</fullName>
    </recommendedName>
</protein>
<dbReference type="AlphaFoldDB" id="W6S463"/>
<dbReference type="RefSeq" id="WP_024314112.1">
    <property type="nucleotide sequence ID" value="NZ_ATTO01000009.1"/>
</dbReference>
<gene>
    <name evidence="2" type="ORF">LPU83_pLPU83c_0544</name>
</gene>
<evidence type="ECO:0008006" key="4">
    <source>
        <dbReference type="Google" id="ProtNLM"/>
    </source>
</evidence>
<dbReference type="HOGENOM" id="CLU_2587245_0_0_5"/>
<evidence type="ECO:0000256" key="1">
    <source>
        <dbReference type="SAM" id="Phobius"/>
    </source>
</evidence>
<keyword evidence="1" id="KW-1133">Transmembrane helix</keyword>